<evidence type="ECO:0000256" key="2">
    <source>
        <dbReference type="ARBA" id="ARBA00022723"/>
    </source>
</evidence>
<dbReference type="Gene3D" id="1.10.630.10">
    <property type="entry name" value="Cytochrome P450"/>
    <property type="match status" value="1"/>
</dbReference>
<evidence type="ECO:0000256" key="6">
    <source>
        <dbReference type="PIRSR" id="PIRSR602401-1"/>
    </source>
</evidence>
<dbReference type="InterPro" id="IPR017972">
    <property type="entry name" value="Cyt_P450_CS"/>
</dbReference>
<dbReference type="GeneID" id="31020356"/>
<dbReference type="SUPFAM" id="SSF48264">
    <property type="entry name" value="Cytochrome P450"/>
    <property type="match status" value="1"/>
</dbReference>
<dbReference type="GO" id="GO:0016705">
    <property type="term" value="F:oxidoreductase activity, acting on paired donors, with incorporation or reduction of molecular oxygen"/>
    <property type="evidence" value="ECO:0007669"/>
    <property type="project" value="InterPro"/>
</dbReference>
<dbReference type="Pfam" id="PF00067">
    <property type="entry name" value="p450"/>
    <property type="match status" value="1"/>
</dbReference>
<dbReference type="InterPro" id="IPR036396">
    <property type="entry name" value="Cyt_P450_sf"/>
</dbReference>
<comment type="cofactor">
    <cofactor evidence="6">
        <name>heme</name>
        <dbReference type="ChEBI" id="CHEBI:30413"/>
    </cofactor>
</comment>
<feature type="binding site" description="axial binding residue" evidence="6">
    <location>
        <position position="455"/>
    </location>
    <ligand>
        <name>heme</name>
        <dbReference type="ChEBI" id="CHEBI:30413"/>
    </ligand>
    <ligandPart>
        <name>Fe</name>
        <dbReference type="ChEBI" id="CHEBI:18248"/>
    </ligandPart>
</feature>
<dbReference type="Proteomes" id="UP000183809">
    <property type="component" value="Unassembled WGS sequence"/>
</dbReference>
<keyword evidence="6 7" id="KW-0349">Heme</keyword>
<proteinExistence type="inferred from homology"/>
<dbReference type="RefSeq" id="XP_020125247.1">
    <property type="nucleotide sequence ID" value="XM_020280092.1"/>
</dbReference>
<evidence type="ECO:0000313" key="8">
    <source>
        <dbReference type="EMBL" id="OJD28987.1"/>
    </source>
</evidence>
<dbReference type="InterPro" id="IPR001128">
    <property type="entry name" value="Cyt_P450"/>
</dbReference>
<dbReference type="AlphaFoldDB" id="A0A1J9R991"/>
<evidence type="ECO:0000256" key="1">
    <source>
        <dbReference type="ARBA" id="ARBA00010617"/>
    </source>
</evidence>
<gene>
    <name evidence="8" type="ORF">BKCO1_990006</name>
</gene>
<dbReference type="PANTHER" id="PTHR46300">
    <property type="entry name" value="P450, PUTATIVE (EUROFUNG)-RELATED-RELATED"/>
    <property type="match status" value="1"/>
</dbReference>
<keyword evidence="5 7" id="KW-0503">Monooxygenase</keyword>
<dbReference type="CDD" id="cd11065">
    <property type="entry name" value="CYP64-like"/>
    <property type="match status" value="1"/>
</dbReference>
<evidence type="ECO:0000256" key="7">
    <source>
        <dbReference type="RuleBase" id="RU000461"/>
    </source>
</evidence>
<keyword evidence="4 6" id="KW-0408">Iron</keyword>
<organism evidence="8 9">
    <name type="scientific">Diplodia corticola</name>
    <dbReference type="NCBI Taxonomy" id="236234"/>
    <lineage>
        <taxon>Eukaryota</taxon>
        <taxon>Fungi</taxon>
        <taxon>Dikarya</taxon>
        <taxon>Ascomycota</taxon>
        <taxon>Pezizomycotina</taxon>
        <taxon>Dothideomycetes</taxon>
        <taxon>Dothideomycetes incertae sedis</taxon>
        <taxon>Botryosphaeriales</taxon>
        <taxon>Botryosphaeriaceae</taxon>
        <taxon>Diplodia</taxon>
    </lineage>
</organism>
<evidence type="ECO:0000313" key="9">
    <source>
        <dbReference type="Proteomes" id="UP000183809"/>
    </source>
</evidence>
<reference evidence="8 9" key="1">
    <citation type="submission" date="2016-10" db="EMBL/GenBank/DDBJ databases">
        <title>Proteomics and genomics reveal pathogen-plant mechanisms compatible with a hemibiotrophic lifestyle of Diplodia corticola.</title>
        <authorList>
            <person name="Fernandes I."/>
            <person name="De Jonge R."/>
            <person name="Van De Peer Y."/>
            <person name="Devreese B."/>
            <person name="Alves A."/>
            <person name="Esteves A.C."/>
        </authorList>
    </citation>
    <scope>NUCLEOTIDE SEQUENCE [LARGE SCALE GENOMIC DNA]</scope>
    <source>
        <strain evidence="8 9">CBS 112549</strain>
    </source>
</reference>
<comment type="caution">
    <text evidence="8">The sequence shown here is derived from an EMBL/GenBank/DDBJ whole genome shotgun (WGS) entry which is preliminary data.</text>
</comment>
<name>A0A1J9R991_9PEZI</name>
<dbReference type="PANTHER" id="PTHR46300:SF2">
    <property type="entry name" value="CYTOCHROME P450 MONOOXYGENASE ALNH-RELATED"/>
    <property type="match status" value="1"/>
</dbReference>
<accession>A0A1J9R991</accession>
<protein>
    <submittedName>
        <fullName evidence="8">Cytochrome p450</fullName>
    </submittedName>
</protein>
<evidence type="ECO:0000256" key="3">
    <source>
        <dbReference type="ARBA" id="ARBA00023002"/>
    </source>
</evidence>
<dbReference type="GO" id="GO:0005506">
    <property type="term" value="F:iron ion binding"/>
    <property type="evidence" value="ECO:0007669"/>
    <property type="project" value="InterPro"/>
</dbReference>
<dbReference type="GO" id="GO:0020037">
    <property type="term" value="F:heme binding"/>
    <property type="evidence" value="ECO:0007669"/>
    <property type="project" value="InterPro"/>
</dbReference>
<dbReference type="PROSITE" id="PS00086">
    <property type="entry name" value="CYTOCHROME_P450"/>
    <property type="match status" value="1"/>
</dbReference>
<evidence type="ECO:0000256" key="4">
    <source>
        <dbReference type="ARBA" id="ARBA00023004"/>
    </source>
</evidence>
<dbReference type="InterPro" id="IPR050364">
    <property type="entry name" value="Cytochrome_P450_fung"/>
</dbReference>
<dbReference type="PRINTS" id="PR00463">
    <property type="entry name" value="EP450I"/>
</dbReference>
<keyword evidence="3 7" id="KW-0560">Oxidoreductase</keyword>
<dbReference type="EMBL" id="MNUE01000099">
    <property type="protein sequence ID" value="OJD28987.1"/>
    <property type="molecule type" value="Genomic_DNA"/>
</dbReference>
<keyword evidence="2 6" id="KW-0479">Metal-binding</keyword>
<keyword evidence="9" id="KW-1185">Reference proteome</keyword>
<dbReference type="InterPro" id="IPR002401">
    <property type="entry name" value="Cyt_P450_E_grp-I"/>
</dbReference>
<comment type="similarity">
    <text evidence="1 7">Belongs to the cytochrome P450 family.</text>
</comment>
<dbReference type="STRING" id="236234.A0A1J9R991"/>
<dbReference type="OrthoDB" id="1103324at2759"/>
<dbReference type="GO" id="GO:0004497">
    <property type="term" value="F:monooxygenase activity"/>
    <property type="evidence" value="ECO:0007669"/>
    <property type="project" value="UniProtKB-KW"/>
</dbReference>
<evidence type="ECO:0000256" key="5">
    <source>
        <dbReference type="ARBA" id="ARBA00023033"/>
    </source>
</evidence>
<sequence length="558" mass="62357">MNTVISDHISSPPRALLGAAVLGIIALLLRKLLSIGSRPANMPPGPPTLPILGNQKQLANVLFPEHVFTAWSKHYGPVYTYMNGSQPWVIVSGAAEATEIFHKRGGQTAGRPTNRMELAMRSGFFPSFMAGAKWRVTRRLWHAVLNVGASRQYLPLQELETKQLLADVAAAAAGWRVHVDRFAGSVATTMMNGQRVTAAEGPDRVAREFGEDLAVFARHATRSKWTEDFPVVWSLPEWMVPARREARRIVEGHMELIMRHWNATKERVARGLSLPCFNKAIMDLLEGGSLRSRLTEAEAAEAGEILVTAAVDTTASSLVNWVGAMAMFPEVQRKAQEEIDRVVGPSRLPDEEDVADLPYVRQMLQELQRWITSVPLGVFHATTEPFQWGPYLIPAGTPMVINSYGIHSDPAVYPNPKAFIPERWEGKLESTASMTDDRIGARSELFAFGAGRRICPGQHLAERGLMLAMSRWLWTFDIRKARDELTGEEIDIDMDDLCPGLVVRLNDVRVDVTPRSAEKADMVKELWDADRKEFLDEHMQWKKSPQGVESVMKKAVRR</sequence>